<proteinExistence type="predicted"/>
<feature type="region of interest" description="Disordered" evidence="1">
    <location>
        <begin position="47"/>
        <end position="67"/>
    </location>
</feature>
<gene>
    <name evidence="2" type="ORF">BJX66DRAFT_163649</name>
</gene>
<evidence type="ECO:0000256" key="1">
    <source>
        <dbReference type="SAM" id="MobiDB-lite"/>
    </source>
</evidence>
<protein>
    <recommendedName>
        <fullName evidence="4">Muramidase</fullName>
    </recommendedName>
</protein>
<dbReference type="EMBL" id="JBFTWV010000032">
    <property type="protein sequence ID" value="KAL2795764.1"/>
    <property type="molecule type" value="Genomic_DNA"/>
</dbReference>
<comment type="caution">
    <text evidence="2">The sequence shown here is derived from an EMBL/GenBank/DDBJ whole genome shotgun (WGS) entry which is preliminary data.</text>
</comment>
<evidence type="ECO:0008006" key="4">
    <source>
        <dbReference type="Google" id="ProtNLM"/>
    </source>
</evidence>
<reference evidence="2 3" key="1">
    <citation type="submission" date="2024-07" db="EMBL/GenBank/DDBJ databases">
        <title>Section-level genome sequencing and comparative genomics of Aspergillus sections Usti and Cavernicolus.</title>
        <authorList>
            <consortium name="Lawrence Berkeley National Laboratory"/>
            <person name="Nybo J.L."/>
            <person name="Vesth T.C."/>
            <person name="Theobald S."/>
            <person name="Frisvad J.C."/>
            <person name="Larsen T.O."/>
            <person name="Kjaerboelling I."/>
            <person name="Rothschild-Mancinelli K."/>
            <person name="Lyhne E.K."/>
            <person name="Kogle M.E."/>
            <person name="Barry K."/>
            <person name="Clum A."/>
            <person name="Na H."/>
            <person name="Ledsgaard L."/>
            <person name="Lin J."/>
            <person name="Lipzen A."/>
            <person name="Kuo A."/>
            <person name="Riley R."/>
            <person name="Mondo S."/>
            <person name="Labutti K."/>
            <person name="Haridas S."/>
            <person name="Pangalinan J."/>
            <person name="Salamov A.A."/>
            <person name="Simmons B.A."/>
            <person name="Magnuson J.K."/>
            <person name="Chen J."/>
            <person name="Drula E."/>
            <person name="Henrissat B."/>
            <person name="Wiebenga A."/>
            <person name="Lubbers R.J."/>
            <person name="Gomes A.C."/>
            <person name="Makela M.R."/>
            <person name="Stajich J."/>
            <person name="Grigoriev I.V."/>
            <person name="Mortensen U.H."/>
            <person name="De Vries R.P."/>
            <person name="Baker S.E."/>
            <person name="Andersen M.R."/>
        </authorList>
    </citation>
    <scope>NUCLEOTIDE SEQUENCE [LARGE SCALE GENOMIC DNA]</scope>
    <source>
        <strain evidence="2 3">CBS 209.92</strain>
    </source>
</reference>
<evidence type="ECO:0000313" key="2">
    <source>
        <dbReference type="EMBL" id="KAL2795764.1"/>
    </source>
</evidence>
<name>A0ABR4GAS9_9EURO</name>
<dbReference type="Proteomes" id="UP001610563">
    <property type="component" value="Unassembled WGS sequence"/>
</dbReference>
<keyword evidence="3" id="KW-1185">Reference proteome</keyword>
<sequence length="315" mass="36793">MWASRFARSATRQARIQLPIPGPALFSPRPQLQLLRLSLPLQNKRFEHRSSTAPPQTETTISNPIPELHPKHLYSEASSVLEEVLRSRSKKWGWVVYRCTYDDEATWQKLKQWIIDENRERTEDSDAPTLIDHLDMVFFEDRALFENASRDNLRVHFKAWREDQFSRLGPADQEVIWGARRGESGRITIQHPEINYPRFHQFVQVDDESLQSMVEEWEEPRRLRGTGHVNFVDADWPHDMGDDDEDEYLGLDEATRQLFLECQEEALEPVDGCTGEDVGWMKVAATGLSPHWCLYSDCNEGWQGRYVRPPEILYV</sequence>
<organism evidence="2 3">
    <name type="scientific">Aspergillus keveii</name>
    <dbReference type="NCBI Taxonomy" id="714993"/>
    <lineage>
        <taxon>Eukaryota</taxon>
        <taxon>Fungi</taxon>
        <taxon>Dikarya</taxon>
        <taxon>Ascomycota</taxon>
        <taxon>Pezizomycotina</taxon>
        <taxon>Eurotiomycetes</taxon>
        <taxon>Eurotiomycetidae</taxon>
        <taxon>Eurotiales</taxon>
        <taxon>Aspergillaceae</taxon>
        <taxon>Aspergillus</taxon>
        <taxon>Aspergillus subgen. Nidulantes</taxon>
    </lineage>
</organism>
<feature type="compositionally biased region" description="Polar residues" evidence="1">
    <location>
        <begin position="51"/>
        <end position="63"/>
    </location>
</feature>
<evidence type="ECO:0000313" key="3">
    <source>
        <dbReference type="Proteomes" id="UP001610563"/>
    </source>
</evidence>
<accession>A0ABR4GAS9</accession>